<dbReference type="PROSITE" id="PS50002">
    <property type="entry name" value="SH3"/>
    <property type="match status" value="1"/>
</dbReference>
<dbReference type="EMBL" id="JAHHUM010001831">
    <property type="protein sequence ID" value="KAK5608279.1"/>
    <property type="molecule type" value="Genomic_DNA"/>
</dbReference>
<feature type="region of interest" description="Disordered" evidence="4">
    <location>
        <begin position="1665"/>
        <end position="1684"/>
    </location>
</feature>
<dbReference type="GO" id="GO:0045505">
    <property type="term" value="F:dynein intermediate chain binding"/>
    <property type="evidence" value="ECO:0007669"/>
    <property type="project" value="InterPro"/>
</dbReference>
<feature type="coiled-coil region" evidence="3">
    <location>
        <begin position="638"/>
        <end position="665"/>
    </location>
</feature>
<dbReference type="InterPro" id="IPR024743">
    <property type="entry name" value="Dynein_HC_stalk"/>
</dbReference>
<organism evidence="7 8">
    <name type="scientific">Crenichthys baileyi</name>
    <name type="common">White River springfish</name>
    <dbReference type="NCBI Taxonomy" id="28760"/>
    <lineage>
        <taxon>Eukaryota</taxon>
        <taxon>Metazoa</taxon>
        <taxon>Chordata</taxon>
        <taxon>Craniata</taxon>
        <taxon>Vertebrata</taxon>
        <taxon>Euteleostomi</taxon>
        <taxon>Actinopterygii</taxon>
        <taxon>Neopterygii</taxon>
        <taxon>Teleostei</taxon>
        <taxon>Neoteleostei</taxon>
        <taxon>Acanthomorphata</taxon>
        <taxon>Ovalentaria</taxon>
        <taxon>Atherinomorphae</taxon>
        <taxon>Cyprinodontiformes</taxon>
        <taxon>Goodeidae</taxon>
        <taxon>Crenichthys</taxon>
    </lineage>
</organism>
<comment type="caution">
    <text evidence="7">The sequence shown here is derived from an EMBL/GenBank/DDBJ whole genome shotgun (WGS) entry which is preliminary data.</text>
</comment>
<dbReference type="GO" id="GO:0030286">
    <property type="term" value="C:dynein complex"/>
    <property type="evidence" value="ECO:0007669"/>
    <property type="project" value="InterPro"/>
</dbReference>
<dbReference type="Pfam" id="PF18198">
    <property type="entry name" value="AAA_lid_11"/>
    <property type="match status" value="1"/>
</dbReference>
<evidence type="ECO:0000256" key="2">
    <source>
        <dbReference type="PROSITE-ProRule" id="PRU00192"/>
    </source>
</evidence>
<evidence type="ECO:0000256" key="4">
    <source>
        <dbReference type="SAM" id="MobiDB-lite"/>
    </source>
</evidence>
<feature type="region of interest" description="Disordered" evidence="4">
    <location>
        <begin position="1716"/>
        <end position="1747"/>
    </location>
</feature>
<dbReference type="InterPro" id="IPR041658">
    <property type="entry name" value="AAA_lid_11"/>
</dbReference>
<evidence type="ECO:0000259" key="5">
    <source>
        <dbReference type="PROSITE" id="PS50002"/>
    </source>
</evidence>
<dbReference type="InterPro" id="IPR004273">
    <property type="entry name" value="Dynein_heavy_D6_P-loop"/>
</dbReference>
<proteinExistence type="predicted"/>
<evidence type="ECO:0000259" key="6">
    <source>
        <dbReference type="PROSITE" id="PS51338"/>
    </source>
</evidence>
<feature type="domain" description="IMD" evidence="6">
    <location>
        <begin position="1482"/>
        <end position="1688"/>
    </location>
</feature>
<dbReference type="PANTHER" id="PTHR45703:SF36">
    <property type="entry name" value="DYNEIN HEAVY CHAIN, CYTOPLASMIC"/>
    <property type="match status" value="1"/>
</dbReference>
<dbReference type="GO" id="GO:0007018">
    <property type="term" value="P:microtubule-based movement"/>
    <property type="evidence" value="ECO:0007669"/>
    <property type="project" value="InterPro"/>
</dbReference>
<dbReference type="InterPro" id="IPR027267">
    <property type="entry name" value="AH/BAR_dom_sf"/>
</dbReference>
<dbReference type="InterPro" id="IPR026983">
    <property type="entry name" value="DHC"/>
</dbReference>
<dbReference type="Gene3D" id="3.40.50.300">
    <property type="entry name" value="P-loop containing nucleotide triphosphate hydrolases"/>
    <property type="match status" value="1"/>
</dbReference>
<evidence type="ECO:0000256" key="3">
    <source>
        <dbReference type="SAM" id="Coils"/>
    </source>
</evidence>
<evidence type="ECO:0000313" key="7">
    <source>
        <dbReference type="EMBL" id="KAK5608279.1"/>
    </source>
</evidence>
<keyword evidence="1 2" id="KW-0728">SH3 domain</keyword>
<evidence type="ECO:0000313" key="8">
    <source>
        <dbReference type="Proteomes" id="UP001311232"/>
    </source>
</evidence>
<dbReference type="Gene3D" id="2.30.30.40">
    <property type="entry name" value="SH3 Domains"/>
    <property type="match status" value="1"/>
</dbReference>
<feature type="region of interest" description="Disordered" evidence="4">
    <location>
        <begin position="1805"/>
        <end position="1839"/>
    </location>
</feature>
<dbReference type="Gene3D" id="1.20.1270.60">
    <property type="entry name" value="Arfaptin homology (AH) domain/BAR domain"/>
    <property type="match status" value="2"/>
</dbReference>
<dbReference type="SUPFAM" id="SSF103657">
    <property type="entry name" value="BAR/IMD domain-like"/>
    <property type="match status" value="1"/>
</dbReference>
<dbReference type="InterPro" id="IPR042219">
    <property type="entry name" value="AAA_lid_11_sf"/>
</dbReference>
<reference evidence="7 8" key="1">
    <citation type="submission" date="2021-06" db="EMBL/GenBank/DDBJ databases">
        <authorList>
            <person name="Palmer J.M."/>
        </authorList>
    </citation>
    <scope>NUCLEOTIDE SEQUENCE [LARGE SCALE GENOMIC DNA]</scope>
    <source>
        <strain evidence="7 8">MEX-2019</strain>
        <tissue evidence="7">Muscle</tissue>
    </source>
</reference>
<dbReference type="GO" id="GO:0008569">
    <property type="term" value="F:minus-end-directed microtubule motor activity"/>
    <property type="evidence" value="ECO:0007669"/>
    <property type="project" value="InterPro"/>
</dbReference>
<dbReference type="InterPro" id="IPR027417">
    <property type="entry name" value="P-loop_NTPase"/>
</dbReference>
<dbReference type="InterPro" id="IPR009581">
    <property type="entry name" value="FAM20_C"/>
</dbReference>
<feature type="compositionally biased region" description="Low complexity" evidence="4">
    <location>
        <begin position="1719"/>
        <end position="1738"/>
    </location>
</feature>
<evidence type="ECO:0000256" key="1">
    <source>
        <dbReference type="ARBA" id="ARBA00022443"/>
    </source>
</evidence>
<protein>
    <recommendedName>
        <fullName evidence="9">Dynein heavy chain domain-containing protein 1</fullName>
    </recommendedName>
</protein>
<dbReference type="Pfam" id="PF12777">
    <property type="entry name" value="MT"/>
    <property type="match status" value="1"/>
</dbReference>
<name>A0AAV9RGY6_9TELE</name>
<dbReference type="GO" id="GO:0007009">
    <property type="term" value="P:plasma membrane organization"/>
    <property type="evidence" value="ECO:0007669"/>
    <property type="project" value="InterPro"/>
</dbReference>
<dbReference type="Gene3D" id="1.10.8.720">
    <property type="entry name" value="Region D6 of dynein motor"/>
    <property type="match status" value="1"/>
</dbReference>
<dbReference type="GO" id="GO:0051959">
    <property type="term" value="F:dynein light intermediate chain binding"/>
    <property type="evidence" value="ECO:0007669"/>
    <property type="project" value="InterPro"/>
</dbReference>
<dbReference type="InterPro" id="IPR001452">
    <property type="entry name" value="SH3_domain"/>
</dbReference>
<keyword evidence="3" id="KW-0175">Coiled coil</keyword>
<dbReference type="Pfam" id="PF06702">
    <property type="entry name" value="Fam20C"/>
    <property type="match status" value="1"/>
</dbReference>
<dbReference type="Proteomes" id="UP001311232">
    <property type="component" value="Unassembled WGS sequence"/>
</dbReference>
<dbReference type="InterPro" id="IPR013606">
    <property type="entry name" value="I-BAR_dom"/>
</dbReference>
<dbReference type="PANTHER" id="PTHR45703">
    <property type="entry name" value="DYNEIN HEAVY CHAIN"/>
    <property type="match status" value="1"/>
</dbReference>
<evidence type="ECO:0008006" key="9">
    <source>
        <dbReference type="Google" id="ProtNLM"/>
    </source>
</evidence>
<dbReference type="PROSITE" id="PS51338">
    <property type="entry name" value="IMD"/>
    <property type="match status" value="1"/>
</dbReference>
<feature type="domain" description="SH3" evidence="5">
    <location>
        <begin position="1742"/>
        <end position="1805"/>
    </location>
</feature>
<sequence length="1839" mass="207621">MAKALKLSCCVEVYQPWSSQSLAEVAIQCLRMCPYEMTKACSEDSLSVAMTGVHQSACQHASLCLKSQPFSPPTYLEFIACFGYLCNKLHNHWQSKHDRIATALTRLDVVNNTSELCKGHLKQLQQQIDETRQLEKELLEVLEENKIRLETALERCAAGESKLNYLEEQITQSENLIKPVFLSGLKILNCLNPSDLEEVRHYRDPPDGVVKFMDAICLMFNRPAGWESAKQLLGQPDFFQELEFFDRSSLTNEQLQQLGQIVQSPQFVPESLREVSQACESLCRWVQAVYEYCCMQHDLLVKQQLEVQAGEARSQLHLLKQQEKEANKCLEDKELQLQNIRNRQEVLMRQLYKAESQEEEATTCAVQVQMHFQNWRTAFQEAELRRQSIPGDALILAATISYLGPFGAASRTELLSKWRELCWTGSINMNPKDVRTSLFTDLGAESILPAPGFPIAVTERLHLPLGWILGMNEWQLEDTLSSRLVVKLLLWGYNETCVPHWPLLSDVDQHLEISSKKGFTTAESAMLETELRFELVMCADDLELHDKLDLAADKGIDPSILAQVHVVDLSLSSEEVQELMLTQLLQSECRELLNQHTRFQNYNQFLQAKLVSAEEALMDYIVQSDSLLFKDSDFLPRVAVCQEEMKKIKAEIKQLSEELNYHESLLACPRQLMKLAAALYQTLQAVSRLSPAYYFSLQDFIKVMKEAFSVKDRSLVSYTTGKAAQSMLPEIMNMMVHQLLIQYRPCLFKRHFAVLKLLVSLAVLEHNQFCCEAETMVFLRGVEDIEHNVAEVKTSVSPSDTALLSSSDLPSWIPSNVYSELLFLEKIPCFKRLIDSLCAYPTQWQEYLYSTSSTVVGNVPCCSHSHLTLLQRAILWKTMRSECLEQLGDSINACIHCLTAKTQAAPHSGNPEVLSKYLAGIDRPIIITLPNSDGDVQISIQPLHLIHQLAHKDGKSEAQVKVISFEGLCNKELILSMLDKAISEGQWLVFNNCHMLENWDDEVVVRLGQLTSSFKEEKGLINPCFRLWFVYQENAAEALPAVVRMCALPLCCDSPWDLKEEMSCSIQQVLSVSRPQSWSDVANDHTEVLLRCAVFHSVLVQRQTYKYLSFGRRYHWTQEDLLTLLDAYISFASHCHDKCKVLHYIAARVVHGGHITDSTDSEVVESVARCCFASDSSLSGSGPCILSDMISSCGHYDLSGLLQVLEQGFQDIAFSDPLVLGFSANVVPEVSKINSYNLNVLLQASQTPLRPVRSFSPKQDPPVKLPAFIKARERLQALKNYLTHKKDSTIRDVGAASRSPLRDFLEAEWDDLIDSVALLLSNLQQSVQYNSSSASLVKFTDLSRLEKRAQLLSAYLGHGCASDPPGAYRLAAFKKPRVFLLALMRETARENSKYISNMDRHHYETFEKFGNNTFLLHLDNGRAFGRHSKDESSILAPLQQCCRVRRSTWLRLRLLSLPQYHISDVMRASLSQDPLHKVAPLLSEPHLAALSRRLKTVLETSLMEHFNPGLQKLGALGNSYAKAFQALAVCSEAYFSALAKMGDQALHTLSSHSLGDVLIQISETQRRLTAEMEGLFQWFQIEVLQAMEKNVKLDEEYMEGSRRVYEMEENSEYMVYLRQSNQEILKEEERRYRFLAEKHCGLTQSLLFLINKTGASLQQKADGWKKKVNETKGSRPQTPTHVDQEAQLRGSVSSLLQTVARDEDMSWARREQLALGGVPSRAPSPLPSRSRSSSVGESLGLGGGRPMRALVSHPSSSNPKLLPFSRGETVIVLVQEPRNGWLYGRTDSSLRTGDIATDVQALSPHGQPGNPLFPRGTNPFATVKLRPTTTNDRSSPRIH</sequence>
<gene>
    <name evidence="7" type="ORF">CRENBAI_001569</name>
</gene>
<dbReference type="Gene3D" id="1.20.920.20">
    <property type="match status" value="1"/>
</dbReference>
<accession>A0AAV9RGY6</accession>
<dbReference type="Pfam" id="PF03028">
    <property type="entry name" value="Dynein_heavy"/>
    <property type="match status" value="1"/>
</dbReference>
<feature type="coiled-coil region" evidence="3">
    <location>
        <begin position="117"/>
        <end position="152"/>
    </location>
</feature>
<dbReference type="Pfam" id="PF08397">
    <property type="entry name" value="IMD"/>
    <property type="match status" value="1"/>
</dbReference>
<keyword evidence="8" id="KW-1185">Reference proteome</keyword>
<feature type="coiled-coil region" evidence="3">
    <location>
        <begin position="302"/>
        <end position="357"/>
    </location>
</feature>